<evidence type="ECO:0000256" key="1">
    <source>
        <dbReference type="ARBA" id="ARBA00002324"/>
    </source>
</evidence>
<keyword evidence="6 10" id="KW-0547">Nucleotide-binding</keyword>
<gene>
    <name evidence="10" type="primary">nadD</name>
    <name evidence="12" type="ORF">ACFO4N_04875</name>
</gene>
<evidence type="ECO:0000256" key="3">
    <source>
        <dbReference type="ARBA" id="ARBA00022642"/>
    </source>
</evidence>
<dbReference type="NCBIfam" id="TIGR00125">
    <property type="entry name" value="cyt_tran_rel"/>
    <property type="match status" value="1"/>
</dbReference>
<dbReference type="PANTHER" id="PTHR39321">
    <property type="entry name" value="NICOTINATE-NUCLEOTIDE ADENYLYLTRANSFERASE-RELATED"/>
    <property type="match status" value="1"/>
</dbReference>
<evidence type="ECO:0000313" key="12">
    <source>
        <dbReference type="EMBL" id="MFC4618061.1"/>
    </source>
</evidence>
<keyword evidence="8 10" id="KW-0520">NAD</keyword>
<evidence type="ECO:0000256" key="10">
    <source>
        <dbReference type="HAMAP-Rule" id="MF_00244"/>
    </source>
</evidence>
<dbReference type="CDD" id="cd02165">
    <property type="entry name" value="NMNAT"/>
    <property type="match status" value="1"/>
</dbReference>
<evidence type="ECO:0000256" key="6">
    <source>
        <dbReference type="ARBA" id="ARBA00022741"/>
    </source>
</evidence>
<dbReference type="NCBIfam" id="NF000840">
    <property type="entry name" value="PRK00071.1-3"/>
    <property type="match status" value="1"/>
</dbReference>
<dbReference type="PANTHER" id="PTHR39321:SF3">
    <property type="entry name" value="PHOSPHOPANTETHEINE ADENYLYLTRANSFERASE"/>
    <property type="match status" value="1"/>
</dbReference>
<keyword evidence="13" id="KW-1185">Reference proteome</keyword>
<comment type="caution">
    <text evidence="12">The sequence shown here is derived from an EMBL/GenBank/DDBJ whole genome shotgun (WGS) entry which is preliminary data.</text>
</comment>
<dbReference type="Proteomes" id="UP001596022">
    <property type="component" value="Unassembled WGS sequence"/>
</dbReference>
<evidence type="ECO:0000256" key="7">
    <source>
        <dbReference type="ARBA" id="ARBA00022840"/>
    </source>
</evidence>
<dbReference type="Pfam" id="PF01467">
    <property type="entry name" value="CTP_transf_like"/>
    <property type="match status" value="1"/>
</dbReference>
<dbReference type="InterPro" id="IPR014729">
    <property type="entry name" value="Rossmann-like_a/b/a_fold"/>
</dbReference>
<comment type="similarity">
    <text evidence="10">Belongs to the NadD family.</text>
</comment>
<dbReference type="SUPFAM" id="SSF52374">
    <property type="entry name" value="Nucleotidylyl transferase"/>
    <property type="match status" value="1"/>
</dbReference>
<sequence>MSALRNIGLLGGTFDPPHFGHLIMAEEALCQAHLDEVWFLPSYTPPHLERKAGAIVSDPEHRIEMVKRAILGNQYFKLSLIEYERKGKSYTYDTLLALRDRFPEDAFSFIIGADMVNDLIKWYRYEDLIKMVRFIAFHRAELVPEIPAGAEIHFAKMPRIDLSSSLIRKRIREHRPWRYFLPENVKTYIEENRLYE</sequence>
<evidence type="ECO:0000256" key="8">
    <source>
        <dbReference type="ARBA" id="ARBA00023027"/>
    </source>
</evidence>
<comment type="pathway">
    <text evidence="2 10">Cofactor biosynthesis; NAD(+) biosynthesis; deamido-NAD(+) from nicotinate D-ribonucleotide: step 1/1.</text>
</comment>
<comment type="function">
    <text evidence="1 10">Catalyzes the reversible adenylation of nicotinate mononucleotide (NaMN) to nicotinic acid adenine dinucleotide (NaAD).</text>
</comment>
<keyword evidence="7 10" id="KW-0067">ATP-binding</keyword>
<dbReference type="GO" id="GO:0004515">
    <property type="term" value="F:nicotinate-nucleotide adenylyltransferase activity"/>
    <property type="evidence" value="ECO:0007669"/>
    <property type="project" value="UniProtKB-EC"/>
</dbReference>
<evidence type="ECO:0000256" key="5">
    <source>
        <dbReference type="ARBA" id="ARBA00022695"/>
    </source>
</evidence>
<reference evidence="13" key="1">
    <citation type="journal article" date="2019" name="Int. J. Syst. Evol. Microbiol.">
        <title>The Global Catalogue of Microorganisms (GCM) 10K type strain sequencing project: providing services to taxonomists for standard genome sequencing and annotation.</title>
        <authorList>
            <consortium name="The Broad Institute Genomics Platform"/>
            <consortium name="The Broad Institute Genome Sequencing Center for Infectious Disease"/>
            <person name="Wu L."/>
            <person name="Ma J."/>
        </authorList>
    </citation>
    <scope>NUCLEOTIDE SEQUENCE [LARGE SCALE GENOMIC DNA]</scope>
    <source>
        <strain evidence="13">CGMCC 1.16306</strain>
    </source>
</reference>
<keyword evidence="5 10" id="KW-0548">Nucleotidyltransferase</keyword>
<evidence type="ECO:0000313" key="13">
    <source>
        <dbReference type="Proteomes" id="UP001596022"/>
    </source>
</evidence>
<evidence type="ECO:0000256" key="9">
    <source>
        <dbReference type="ARBA" id="ARBA00048721"/>
    </source>
</evidence>
<dbReference type="NCBIfam" id="TIGR00482">
    <property type="entry name" value="nicotinate (nicotinamide) nucleotide adenylyltransferase"/>
    <property type="match status" value="1"/>
</dbReference>
<comment type="catalytic activity">
    <reaction evidence="9 10">
        <text>nicotinate beta-D-ribonucleotide + ATP + H(+) = deamido-NAD(+) + diphosphate</text>
        <dbReference type="Rhea" id="RHEA:22860"/>
        <dbReference type="ChEBI" id="CHEBI:15378"/>
        <dbReference type="ChEBI" id="CHEBI:30616"/>
        <dbReference type="ChEBI" id="CHEBI:33019"/>
        <dbReference type="ChEBI" id="CHEBI:57502"/>
        <dbReference type="ChEBI" id="CHEBI:58437"/>
        <dbReference type="EC" id="2.7.7.18"/>
    </reaction>
</comment>
<organism evidence="12 13">
    <name type="scientific">Camelliibacillus cellulosilyticus</name>
    <dbReference type="NCBI Taxonomy" id="2174486"/>
    <lineage>
        <taxon>Bacteria</taxon>
        <taxon>Bacillati</taxon>
        <taxon>Bacillota</taxon>
        <taxon>Bacilli</taxon>
        <taxon>Bacillales</taxon>
        <taxon>Sporolactobacillaceae</taxon>
        <taxon>Camelliibacillus</taxon>
    </lineage>
</organism>
<evidence type="ECO:0000256" key="4">
    <source>
        <dbReference type="ARBA" id="ARBA00022679"/>
    </source>
</evidence>
<dbReference type="InterPro" id="IPR005248">
    <property type="entry name" value="NadD/NMNAT"/>
</dbReference>
<evidence type="ECO:0000259" key="11">
    <source>
        <dbReference type="Pfam" id="PF01467"/>
    </source>
</evidence>
<feature type="domain" description="Cytidyltransferase-like" evidence="11">
    <location>
        <begin position="9"/>
        <end position="170"/>
    </location>
</feature>
<dbReference type="HAMAP" id="MF_00244">
    <property type="entry name" value="NaMN_adenylyltr"/>
    <property type="match status" value="1"/>
</dbReference>
<dbReference type="Gene3D" id="3.40.50.620">
    <property type="entry name" value="HUPs"/>
    <property type="match status" value="1"/>
</dbReference>
<proteinExistence type="inferred from homology"/>
<dbReference type="InterPro" id="IPR004821">
    <property type="entry name" value="Cyt_trans-like"/>
</dbReference>
<protein>
    <recommendedName>
        <fullName evidence="10">Probable nicotinate-nucleotide adenylyltransferase</fullName>
        <ecNumber evidence="10">2.7.7.18</ecNumber>
    </recommendedName>
    <alternativeName>
        <fullName evidence="10">Deamido-NAD(+) diphosphorylase</fullName>
    </alternativeName>
    <alternativeName>
        <fullName evidence="10">Deamido-NAD(+) pyrophosphorylase</fullName>
    </alternativeName>
    <alternativeName>
        <fullName evidence="10">Nicotinate mononucleotide adenylyltransferase</fullName>
        <shortName evidence="10">NaMN adenylyltransferase</shortName>
    </alternativeName>
</protein>
<dbReference type="NCBIfam" id="NF000841">
    <property type="entry name" value="PRK00071.1-4"/>
    <property type="match status" value="1"/>
</dbReference>
<dbReference type="RefSeq" id="WP_376845066.1">
    <property type="nucleotide sequence ID" value="NZ_JBHSFW010000001.1"/>
</dbReference>
<dbReference type="EC" id="2.7.7.18" evidence="10"/>
<accession>A0ABV9GME8</accession>
<keyword evidence="4 10" id="KW-0808">Transferase</keyword>
<name>A0ABV9GME8_9BACL</name>
<evidence type="ECO:0000256" key="2">
    <source>
        <dbReference type="ARBA" id="ARBA00005019"/>
    </source>
</evidence>
<dbReference type="EMBL" id="JBHSFW010000001">
    <property type="protein sequence ID" value="MFC4618061.1"/>
    <property type="molecule type" value="Genomic_DNA"/>
</dbReference>
<keyword evidence="3 10" id="KW-0662">Pyridine nucleotide biosynthesis</keyword>